<accession>A0ABS4H6V7</accession>
<proteinExistence type="predicted"/>
<dbReference type="Gene3D" id="3.30.457.10">
    <property type="entry name" value="Copper amine oxidase-like, N-terminal domain"/>
    <property type="match status" value="1"/>
</dbReference>
<dbReference type="InterPro" id="IPR036582">
    <property type="entry name" value="Mao_N_sf"/>
</dbReference>
<dbReference type="EMBL" id="JAGGKP010000010">
    <property type="protein sequence ID" value="MBP1938097.1"/>
    <property type="molecule type" value="Genomic_DNA"/>
</dbReference>
<dbReference type="InterPro" id="IPR012854">
    <property type="entry name" value="Cu_amine_oxidase-like_N"/>
</dbReference>
<sequence>MKKAIAAVTALLILLTMIPLSASAARTGPIEVYIDGKFQPYDQPPVQKDGYTFVPLRGIFESLGAKLELNGNTIRAVKGNTVIEHTIGEKTAIINGQSTTLAMPSLVINGRTLVPLRFVSEALGAQVEWSSFHRIVYVGTTDRNKLPL</sequence>
<dbReference type="Pfam" id="PF07833">
    <property type="entry name" value="Cu_amine_oxidN1"/>
    <property type="match status" value="1"/>
</dbReference>
<dbReference type="RefSeq" id="WP_209851946.1">
    <property type="nucleotide sequence ID" value="NZ_CBCRVE010000004.1"/>
</dbReference>
<dbReference type="SUPFAM" id="SSF55383">
    <property type="entry name" value="Copper amine oxidase, domain N"/>
    <property type="match status" value="2"/>
</dbReference>
<evidence type="ECO:0000313" key="3">
    <source>
        <dbReference type="EMBL" id="MBP1938097.1"/>
    </source>
</evidence>
<keyword evidence="4" id="KW-1185">Reference proteome</keyword>
<evidence type="ECO:0000313" key="4">
    <source>
        <dbReference type="Proteomes" id="UP001519273"/>
    </source>
</evidence>
<protein>
    <recommendedName>
        <fullName evidence="2">Copper amine oxidase-like N-terminal domain-containing protein</fullName>
    </recommendedName>
</protein>
<evidence type="ECO:0000256" key="1">
    <source>
        <dbReference type="SAM" id="SignalP"/>
    </source>
</evidence>
<dbReference type="Proteomes" id="UP001519273">
    <property type="component" value="Unassembled WGS sequence"/>
</dbReference>
<organism evidence="3 4">
    <name type="scientific">Paenibacillus sediminis</name>
    <dbReference type="NCBI Taxonomy" id="664909"/>
    <lineage>
        <taxon>Bacteria</taxon>
        <taxon>Bacillati</taxon>
        <taxon>Bacillota</taxon>
        <taxon>Bacilli</taxon>
        <taxon>Bacillales</taxon>
        <taxon>Paenibacillaceae</taxon>
        <taxon>Paenibacillus</taxon>
    </lineage>
</organism>
<feature type="domain" description="Copper amine oxidase-like N-terminal" evidence="2">
    <location>
        <begin position="34"/>
        <end position="137"/>
    </location>
</feature>
<feature type="signal peptide" evidence="1">
    <location>
        <begin position="1"/>
        <end position="24"/>
    </location>
</feature>
<evidence type="ECO:0000259" key="2">
    <source>
        <dbReference type="Pfam" id="PF07833"/>
    </source>
</evidence>
<keyword evidence="1" id="KW-0732">Signal</keyword>
<gene>
    <name evidence="3" type="ORF">J2Z20_003015</name>
</gene>
<feature type="chain" id="PRO_5046503311" description="Copper amine oxidase-like N-terminal domain-containing protein" evidence="1">
    <location>
        <begin position="25"/>
        <end position="148"/>
    </location>
</feature>
<reference evidence="3 4" key="1">
    <citation type="submission" date="2021-03" db="EMBL/GenBank/DDBJ databases">
        <title>Genomic Encyclopedia of Type Strains, Phase IV (KMG-IV): sequencing the most valuable type-strain genomes for metagenomic binning, comparative biology and taxonomic classification.</title>
        <authorList>
            <person name="Goeker M."/>
        </authorList>
    </citation>
    <scope>NUCLEOTIDE SEQUENCE [LARGE SCALE GENOMIC DNA]</scope>
    <source>
        <strain evidence="3 4">DSM 23491</strain>
    </source>
</reference>
<name>A0ABS4H6V7_9BACL</name>
<comment type="caution">
    <text evidence="3">The sequence shown here is derived from an EMBL/GenBank/DDBJ whole genome shotgun (WGS) entry which is preliminary data.</text>
</comment>